<dbReference type="Pfam" id="PF01920">
    <property type="entry name" value="Prefoldin_2"/>
    <property type="match status" value="1"/>
</dbReference>
<evidence type="ECO:0008006" key="6">
    <source>
        <dbReference type="Google" id="ProtNLM"/>
    </source>
</evidence>
<evidence type="ECO:0000256" key="1">
    <source>
        <dbReference type="ARBA" id="ARBA00008045"/>
    </source>
</evidence>
<accession>A0A139A1A5</accession>
<dbReference type="GO" id="GO:0051082">
    <property type="term" value="F:unfolded protein binding"/>
    <property type="evidence" value="ECO:0007669"/>
    <property type="project" value="InterPro"/>
</dbReference>
<dbReference type="EMBL" id="KQ965820">
    <property type="protein sequence ID" value="KXS10566.1"/>
    <property type="molecule type" value="Genomic_DNA"/>
</dbReference>
<evidence type="ECO:0000313" key="5">
    <source>
        <dbReference type="Proteomes" id="UP000070544"/>
    </source>
</evidence>
<dbReference type="OrthoDB" id="29646at2759"/>
<dbReference type="InterPro" id="IPR002777">
    <property type="entry name" value="PFD_beta-like"/>
</dbReference>
<evidence type="ECO:0000256" key="2">
    <source>
        <dbReference type="ARBA" id="ARBA00023186"/>
    </source>
</evidence>
<dbReference type="PANTHER" id="PTHR13303">
    <property type="entry name" value="PREFOLDIN SUBUNIT 2"/>
    <property type="match status" value="1"/>
</dbReference>
<reference evidence="4 5" key="1">
    <citation type="journal article" date="2015" name="Genome Biol. Evol.">
        <title>Phylogenomic analyses indicate that early fungi evolved digesting cell walls of algal ancestors of land plants.</title>
        <authorList>
            <person name="Chang Y."/>
            <person name="Wang S."/>
            <person name="Sekimoto S."/>
            <person name="Aerts A.L."/>
            <person name="Choi C."/>
            <person name="Clum A."/>
            <person name="LaButti K.M."/>
            <person name="Lindquist E.A."/>
            <person name="Yee Ngan C."/>
            <person name="Ohm R.A."/>
            <person name="Salamov A.A."/>
            <person name="Grigoriev I.V."/>
            <person name="Spatafora J.W."/>
            <person name="Berbee M.L."/>
        </authorList>
    </citation>
    <scope>NUCLEOTIDE SEQUENCE [LARGE SCALE GENOMIC DNA]</scope>
    <source>
        <strain evidence="4 5">JEL478</strain>
    </source>
</reference>
<name>A0A139A1A5_GONPJ</name>
<dbReference type="SUPFAM" id="SSF46579">
    <property type="entry name" value="Prefoldin"/>
    <property type="match status" value="1"/>
</dbReference>
<feature type="region of interest" description="Disordered" evidence="3">
    <location>
        <begin position="1"/>
        <end position="21"/>
    </location>
</feature>
<protein>
    <recommendedName>
        <fullName evidence="6">Prefoldin beta-like protein</fullName>
    </recommendedName>
</protein>
<organism evidence="4 5">
    <name type="scientific">Gonapodya prolifera (strain JEL478)</name>
    <name type="common">Monoblepharis prolifera</name>
    <dbReference type="NCBI Taxonomy" id="1344416"/>
    <lineage>
        <taxon>Eukaryota</taxon>
        <taxon>Fungi</taxon>
        <taxon>Fungi incertae sedis</taxon>
        <taxon>Chytridiomycota</taxon>
        <taxon>Chytridiomycota incertae sedis</taxon>
        <taxon>Monoblepharidomycetes</taxon>
        <taxon>Monoblepharidales</taxon>
        <taxon>Gonapodyaceae</taxon>
        <taxon>Gonapodya</taxon>
    </lineage>
</organism>
<evidence type="ECO:0000256" key="3">
    <source>
        <dbReference type="SAM" id="MobiDB-lite"/>
    </source>
</evidence>
<dbReference type="InterPro" id="IPR009053">
    <property type="entry name" value="Prefoldin"/>
</dbReference>
<proteinExistence type="inferred from homology"/>
<gene>
    <name evidence="4" type="ORF">M427DRAFT_61926</name>
</gene>
<dbReference type="InterPro" id="IPR027235">
    <property type="entry name" value="PFD2"/>
</dbReference>
<dbReference type="Proteomes" id="UP000070544">
    <property type="component" value="Unassembled WGS sequence"/>
</dbReference>
<sequence length="185" mass="21449">MVGHRHTFSSKHGSCHKRRQPVSSTEYPLPLVYRPAIQQSLMVPLVNFGFLSPKRYLQRPQYRSNLSMSSSASSSKESPAEIAATFQKMSQEVEAIRSELLRMDTDREENQLVLDSITSLPSERRCFRLVSGVLMEKTVGEVVPMLKGVVENISKRSTELMEVYRKRESELYEYQQKYNIRRTRQ</sequence>
<dbReference type="CDD" id="cd23163">
    <property type="entry name" value="Prefoldin_2"/>
    <property type="match status" value="1"/>
</dbReference>
<dbReference type="AlphaFoldDB" id="A0A139A1A5"/>
<dbReference type="GO" id="GO:0016272">
    <property type="term" value="C:prefoldin complex"/>
    <property type="evidence" value="ECO:0007669"/>
    <property type="project" value="InterPro"/>
</dbReference>
<keyword evidence="5" id="KW-1185">Reference proteome</keyword>
<comment type="similarity">
    <text evidence="1">Belongs to the prefoldin subunit beta family.</text>
</comment>
<dbReference type="STRING" id="1344416.A0A139A1A5"/>
<dbReference type="Gene3D" id="1.10.287.370">
    <property type="match status" value="1"/>
</dbReference>
<keyword evidence="2" id="KW-0143">Chaperone</keyword>
<dbReference type="GO" id="GO:0006457">
    <property type="term" value="P:protein folding"/>
    <property type="evidence" value="ECO:0007669"/>
    <property type="project" value="InterPro"/>
</dbReference>
<feature type="compositionally biased region" description="Basic residues" evidence="3">
    <location>
        <begin position="1"/>
        <end position="20"/>
    </location>
</feature>
<evidence type="ECO:0000313" key="4">
    <source>
        <dbReference type="EMBL" id="KXS10566.1"/>
    </source>
</evidence>